<feature type="transmembrane region" description="Helical" evidence="6">
    <location>
        <begin position="12"/>
        <end position="34"/>
    </location>
</feature>
<accession>A0A8J2H7D0</accession>
<evidence type="ECO:0000256" key="2">
    <source>
        <dbReference type="ARBA" id="ARBA00010790"/>
    </source>
</evidence>
<dbReference type="Pfam" id="PF05199">
    <property type="entry name" value="GMC_oxred_C"/>
    <property type="match status" value="1"/>
</dbReference>
<dbReference type="OrthoDB" id="5428259at2759"/>
<dbReference type="PANTHER" id="PTHR11552:SF147">
    <property type="entry name" value="CHOLINE DEHYDROGENASE, MITOCHONDRIAL"/>
    <property type="match status" value="1"/>
</dbReference>
<comment type="cofactor">
    <cofactor evidence="1">
        <name>FAD</name>
        <dbReference type="ChEBI" id="CHEBI:57692"/>
    </cofactor>
</comment>
<dbReference type="PROSITE" id="PS00623">
    <property type="entry name" value="GMC_OXRED_1"/>
    <property type="match status" value="1"/>
</dbReference>
<comment type="similarity">
    <text evidence="2 5">Belongs to the GMC oxidoreductase family.</text>
</comment>
<dbReference type="Gene3D" id="3.50.50.60">
    <property type="entry name" value="FAD/NAD(P)-binding domain"/>
    <property type="match status" value="2"/>
</dbReference>
<keyword evidence="3 5" id="KW-0285">Flavoprotein</keyword>
<dbReference type="InterPro" id="IPR036188">
    <property type="entry name" value="FAD/NAD-bd_sf"/>
</dbReference>
<dbReference type="AlphaFoldDB" id="A0A8J2H7D0"/>
<keyword evidence="6" id="KW-0812">Transmembrane</keyword>
<dbReference type="PIRSF" id="PIRSF000137">
    <property type="entry name" value="Alcohol_oxidase"/>
    <property type="match status" value="1"/>
</dbReference>
<dbReference type="Proteomes" id="UP000786811">
    <property type="component" value="Unassembled WGS sequence"/>
</dbReference>
<feature type="domain" description="Glucose-methanol-choline oxidoreductase N-terminal" evidence="7">
    <location>
        <begin position="125"/>
        <end position="148"/>
    </location>
</feature>
<protein>
    <submittedName>
        <fullName evidence="8">Quinone] (Drosophila melanogaster)</fullName>
    </submittedName>
</protein>
<keyword evidence="6" id="KW-0472">Membrane</keyword>
<dbReference type="InterPro" id="IPR012132">
    <property type="entry name" value="GMC_OxRdtase"/>
</dbReference>
<keyword evidence="9" id="KW-1185">Reference proteome</keyword>
<evidence type="ECO:0000256" key="4">
    <source>
        <dbReference type="ARBA" id="ARBA00022827"/>
    </source>
</evidence>
<evidence type="ECO:0000259" key="7">
    <source>
        <dbReference type="PROSITE" id="PS00623"/>
    </source>
</evidence>
<proteinExistence type="inferred from homology"/>
<gene>
    <name evidence="8" type="ORF">HICCMSTLAB_LOCUS3387</name>
</gene>
<dbReference type="InterPro" id="IPR000172">
    <property type="entry name" value="GMC_OxRdtase_N"/>
</dbReference>
<evidence type="ECO:0000256" key="5">
    <source>
        <dbReference type="RuleBase" id="RU003968"/>
    </source>
</evidence>
<sequence length="437" mass="48220">MDLIIKWTAYWIYAIAVFFFINYLNIFYSISTLIDYLGSNFENGQFFDYVIVGAGSAGITLAAKLADAGHKVVIIEAGGPAPPFADIPVLASLFQLSNYDWQYKTTSQKHACKALINNQSRWPMGKILGGSSRLNYMAYVEGHPQDYQWFADYKSYKLNGIKVISDLPVGQNLVDHILTGIDLVVLEKKLSVSVPELLKLTSGLNYFFNKQGPWTSAGIEVVGTLAEKNKPDLQFMVFAEYFAPLAFKTAVTIAPVLLHPKSTGEVKLKTADPSDDLEINPNYLSHPDDISILIKGLKLVSKLVNTGAMKTLGASLYTRPFPGCEGIKFGTDNYWRCYVQQLTLTSYHPAGTCKLGSVVDNSFRILGTKNLFVVDASILPSLPSGNINAAVMMIASKAADLINKSMSELNQTRNYFCRKSNYVSDIFNLPNVCLKSA</sequence>
<reference evidence="8" key="1">
    <citation type="submission" date="2021-04" db="EMBL/GenBank/DDBJ databases">
        <authorList>
            <person name="Chebbi M.A.C M."/>
        </authorList>
    </citation>
    <scope>NUCLEOTIDE SEQUENCE</scope>
</reference>
<dbReference type="InterPro" id="IPR007867">
    <property type="entry name" value="GMC_OxRtase_C"/>
</dbReference>
<dbReference type="EMBL" id="CAJNRD030001118">
    <property type="protein sequence ID" value="CAG5081823.1"/>
    <property type="molecule type" value="Genomic_DNA"/>
</dbReference>
<evidence type="ECO:0000256" key="6">
    <source>
        <dbReference type="SAM" id="Phobius"/>
    </source>
</evidence>
<comment type="caution">
    <text evidence="8">The sequence shown here is derived from an EMBL/GenBank/DDBJ whole genome shotgun (WGS) entry which is preliminary data.</text>
</comment>
<dbReference type="Gene3D" id="3.30.560.10">
    <property type="entry name" value="Glucose Oxidase, domain 3"/>
    <property type="match status" value="2"/>
</dbReference>
<evidence type="ECO:0000256" key="3">
    <source>
        <dbReference type="ARBA" id="ARBA00022630"/>
    </source>
</evidence>
<dbReference type="GO" id="GO:0016614">
    <property type="term" value="F:oxidoreductase activity, acting on CH-OH group of donors"/>
    <property type="evidence" value="ECO:0007669"/>
    <property type="project" value="InterPro"/>
</dbReference>
<name>A0A8J2H7D0_COTCN</name>
<dbReference type="GO" id="GO:0050660">
    <property type="term" value="F:flavin adenine dinucleotide binding"/>
    <property type="evidence" value="ECO:0007669"/>
    <property type="project" value="InterPro"/>
</dbReference>
<organism evidence="8 9">
    <name type="scientific">Cotesia congregata</name>
    <name type="common">Parasitoid wasp</name>
    <name type="synonym">Apanteles congregatus</name>
    <dbReference type="NCBI Taxonomy" id="51543"/>
    <lineage>
        <taxon>Eukaryota</taxon>
        <taxon>Metazoa</taxon>
        <taxon>Ecdysozoa</taxon>
        <taxon>Arthropoda</taxon>
        <taxon>Hexapoda</taxon>
        <taxon>Insecta</taxon>
        <taxon>Pterygota</taxon>
        <taxon>Neoptera</taxon>
        <taxon>Endopterygota</taxon>
        <taxon>Hymenoptera</taxon>
        <taxon>Apocrita</taxon>
        <taxon>Ichneumonoidea</taxon>
        <taxon>Braconidae</taxon>
        <taxon>Microgastrinae</taxon>
        <taxon>Cotesia</taxon>
    </lineage>
</organism>
<keyword evidence="4 5" id="KW-0274">FAD</keyword>
<dbReference type="Pfam" id="PF00732">
    <property type="entry name" value="GMC_oxred_N"/>
    <property type="match status" value="1"/>
</dbReference>
<dbReference type="PANTHER" id="PTHR11552">
    <property type="entry name" value="GLUCOSE-METHANOL-CHOLINE GMC OXIDOREDUCTASE"/>
    <property type="match status" value="1"/>
</dbReference>
<keyword evidence="6" id="KW-1133">Transmembrane helix</keyword>
<evidence type="ECO:0000313" key="9">
    <source>
        <dbReference type="Proteomes" id="UP000786811"/>
    </source>
</evidence>
<dbReference type="SUPFAM" id="SSF51905">
    <property type="entry name" value="FAD/NAD(P)-binding domain"/>
    <property type="match status" value="1"/>
</dbReference>
<evidence type="ECO:0000256" key="1">
    <source>
        <dbReference type="ARBA" id="ARBA00001974"/>
    </source>
</evidence>
<evidence type="ECO:0000313" key="8">
    <source>
        <dbReference type="EMBL" id="CAG5081823.1"/>
    </source>
</evidence>